<organism evidence="2">
    <name type="scientific">marine metagenome</name>
    <dbReference type="NCBI Taxonomy" id="408172"/>
    <lineage>
        <taxon>unclassified sequences</taxon>
        <taxon>metagenomes</taxon>
        <taxon>ecological metagenomes</taxon>
    </lineage>
</organism>
<protein>
    <submittedName>
        <fullName evidence="2">Uncharacterized protein</fullName>
    </submittedName>
</protein>
<feature type="transmembrane region" description="Helical" evidence="1">
    <location>
        <begin position="50"/>
        <end position="72"/>
    </location>
</feature>
<evidence type="ECO:0000313" key="2">
    <source>
        <dbReference type="EMBL" id="SVE47155.1"/>
    </source>
</evidence>
<reference evidence="2" key="1">
    <citation type="submission" date="2018-05" db="EMBL/GenBank/DDBJ databases">
        <authorList>
            <person name="Lanie J.A."/>
            <person name="Ng W.-L."/>
            <person name="Kazmierczak K.M."/>
            <person name="Andrzejewski T.M."/>
            <person name="Davidsen T.M."/>
            <person name="Wayne K.J."/>
            <person name="Tettelin H."/>
            <person name="Glass J.I."/>
            <person name="Rusch D."/>
            <person name="Podicherti R."/>
            <person name="Tsui H.-C.T."/>
            <person name="Winkler M.E."/>
        </authorList>
    </citation>
    <scope>NUCLEOTIDE SEQUENCE</scope>
</reference>
<sequence length="73" mass="8343">MAEEKQTNQIRFMELDARQREHETMCEERWKTCFHRLGDLDNAVTRLETILIGVAGTIIVGGAGVILTILMMH</sequence>
<dbReference type="EMBL" id="UINC01219610">
    <property type="protein sequence ID" value="SVE47155.1"/>
    <property type="molecule type" value="Genomic_DNA"/>
</dbReference>
<name>A0A383DSE5_9ZZZZ</name>
<gene>
    <name evidence="2" type="ORF">METZ01_LOCUS500009</name>
</gene>
<dbReference type="AlphaFoldDB" id="A0A383DSE5"/>
<keyword evidence="1" id="KW-1133">Transmembrane helix</keyword>
<evidence type="ECO:0000256" key="1">
    <source>
        <dbReference type="SAM" id="Phobius"/>
    </source>
</evidence>
<keyword evidence="1" id="KW-0472">Membrane</keyword>
<proteinExistence type="predicted"/>
<keyword evidence="1" id="KW-0812">Transmembrane</keyword>
<accession>A0A383DSE5</accession>